<feature type="non-terminal residue" evidence="3">
    <location>
        <position position="1"/>
    </location>
</feature>
<protein>
    <recommendedName>
        <fullName evidence="2">SXP/RAL-2 family protein Ani s 5-like cation-binding domain-containing protein</fullName>
    </recommendedName>
</protein>
<dbReference type="InterPro" id="IPR003677">
    <property type="entry name" value="ANIS5_cation-bd"/>
</dbReference>
<organism evidence="3 4">
    <name type="scientific">Pristionchus mayeri</name>
    <dbReference type="NCBI Taxonomy" id="1317129"/>
    <lineage>
        <taxon>Eukaryota</taxon>
        <taxon>Metazoa</taxon>
        <taxon>Ecdysozoa</taxon>
        <taxon>Nematoda</taxon>
        <taxon>Chromadorea</taxon>
        <taxon>Rhabditida</taxon>
        <taxon>Rhabditina</taxon>
        <taxon>Diplogasteromorpha</taxon>
        <taxon>Diplogasteroidea</taxon>
        <taxon>Neodiplogasteridae</taxon>
        <taxon>Pristionchus</taxon>
    </lineage>
</organism>
<name>A0AAN4ZFX1_9BILA</name>
<evidence type="ECO:0000256" key="1">
    <source>
        <dbReference type="SAM" id="MobiDB-lite"/>
    </source>
</evidence>
<feature type="domain" description="SXP/RAL-2 family protein Ani s 5-like cation-binding" evidence="2">
    <location>
        <begin position="38"/>
        <end position="132"/>
    </location>
</feature>
<evidence type="ECO:0000259" key="2">
    <source>
        <dbReference type="Pfam" id="PF02520"/>
    </source>
</evidence>
<sequence length="151" mass="16708">SENDRPSLPSCSSLRRHLRPRRAEHVPPFLHNADAATRSSFFAVLQAYKNKPEPQVNAAVDQWASAQSPSVKLAYTNFKAEVEKYQKEEESAHSAALAEFSPAARNADQELSKIAAQQGLSFEAKQQKINYINSLDEGVKQEILKAMGGPQ</sequence>
<dbReference type="EMBL" id="BTRK01000002">
    <property type="protein sequence ID" value="GMR36970.1"/>
    <property type="molecule type" value="Genomic_DNA"/>
</dbReference>
<evidence type="ECO:0000313" key="4">
    <source>
        <dbReference type="Proteomes" id="UP001328107"/>
    </source>
</evidence>
<evidence type="ECO:0000313" key="3">
    <source>
        <dbReference type="EMBL" id="GMR36970.1"/>
    </source>
</evidence>
<keyword evidence="4" id="KW-1185">Reference proteome</keyword>
<accession>A0AAN4ZFX1</accession>
<proteinExistence type="predicted"/>
<dbReference type="PANTHER" id="PTHR21593:SF36">
    <property type="entry name" value="DUF148 DOMAIN-CONTAINING PROTEIN-RELATED"/>
    <property type="match status" value="1"/>
</dbReference>
<comment type="caution">
    <text evidence="3">The sequence shown here is derived from an EMBL/GenBank/DDBJ whole genome shotgun (WGS) entry which is preliminary data.</text>
</comment>
<dbReference type="InterPro" id="IPR052823">
    <property type="entry name" value="SXP/RAL-2_related"/>
</dbReference>
<feature type="region of interest" description="Disordered" evidence="1">
    <location>
        <begin position="1"/>
        <end position="20"/>
    </location>
</feature>
<gene>
    <name evidence="3" type="ORF">PMAYCL1PPCAC_07165</name>
</gene>
<dbReference type="AlphaFoldDB" id="A0AAN4ZFX1"/>
<dbReference type="PANTHER" id="PTHR21593">
    <property type="entry name" value="PRION-LIKE- Q/N-RICH -DOMAIN-BEARING PROTEIN PROTEIN"/>
    <property type="match status" value="1"/>
</dbReference>
<dbReference type="Pfam" id="PF02520">
    <property type="entry name" value="ANIS5_cation-bd"/>
    <property type="match status" value="1"/>
</dbReference>
<dbReference type="Proteomes" id="UP001328107">
    <property type="component" value="Unassembled WGS sequence"/>
</dbReference>
<feature type="compositionally biased region" description="Low complexity" evidence="1">
    <location>
        <begin position="1"/>
        <end position="13"/>
    </location>
</feature>
<reference evidence="4" key="1">
    <citation type="submission" date="2022-10" db="EMBL/GenBank/DDBJ databases">
        <title>Genome assembly of Pristionchus species.</title>
        <authorList>
            <person name="Yoshida K."/>
            <person name="Sommer R.J."/>
        </authorList>
    </citation>
    <scope>NUCLEOTIDE SEQUENCE [LARGE SCALE GENOMIC DNA]</scope>
    <source>
        <strain evidence="4">RS5460</strain>
    </source>
</reference>